<dbReference type="Pfam" id="PF20981">
    <property type="entry name" value="AAR2_1st"/>
    <property type="match status" value="1"/>
</dbReference>
<dbReference type="Gene3D" id="2.60.34.20">
    <property type="match status" value="1"/>
</dbReference>
<dbReference type="Proteomes" id="UP001165063">
    <property type="component" value="Unassembled WGS sequence"/>
</dbReference>
<feature type="compositionally biased region" description="Low complexity" evidence="1">
    <location>
        <begin position="223"/>
        <end position="240"/>
    </location>
</feature>
<gene>
    <name evidence="3" type="ORF">Amon01_000598400</name>
</gene>
<evidence type="ECO:0000313" key="3">
    <source>
        <dbReference type="EMBL" id="GMG40210.1"/>
    </source>
</evidence>
<keyword evidence="4" id="KW-1185">Reference proteome</keyword>
<feature type="region of interest" description="Disordered" evidence="1">
    <location>
        <begin position="223"/>
        <end position="261"/>
    </location>
</feature>
<comment type="caution">
    <text evidence="3">The sequence shown here is derived from an EMBL/GenBank/DDBJ whole genome shotgun (WGS) entry which is preliminary data.</text>
</comment>
<reference evidence="3" key="1">
    <citation type="submission" date="2023-04" db="EMBL/GenBank/DDBJ databases">
        <title>Ambrosiozyma monospora NBRC 1965.</title>
        <authorList>
            <person name="Ichikawa N."/>
            <person name="Sato H."/>
            <person name="Tonouchi N."/>
        </authorList>
    </citation>
    <scope>NUCLEOTIDE SEQUENCE</scope>
    <source>
        <strain evidence="3">NBRC 1965</strain>
    </source>
</reference>
<name>A0A9W6Z2C1_AMBMO</name>
<dbReference type="EMBL" id="BSXU01003592">
    <property type="protein sequence ID" value="GMG40210.1"/>
    <property type="molecule type" value="Genomic_DNA"/>
</dbReference>
<dbReference type="InterPro" id="IPR038516">
    <property type="entry name" value="AAR2_N_sf"/>
</dbReference>
<accession>A0A9W6Z2C1</accession>
<feature type="domain" description="AAR2 N-terminal" evidence="2">
    <location>
        <begin position="8"/>
        <end position="83"/>
    </location>
</feature>
<evidence type="ECO:0000313" key="4">
    <source>
        <dbReference type="Proteomes" id="UP001165063"/>
    </source>
</evidence>
<evidence type="ECO:0000259" key="2">
    <source>
        <dbReference type="Pfam" id="PF20981"/>
    </source>
</evidence>
<organism evidence="3 4">
    <name type="scientific">Ambrosiozyma monospora</name>
    <name type="common">Yeast</name>
    <name type="synonym">Endomycopsis monosporus</name>
    <dbReference type="NCBI Taxonomy" id="43982"/>
    <lineage>
        <taxon>Eukaryota</taxon>
        <taxon>Fungi</taxon>
        <taxon>Dikarya</taxon>
        <taxon>Ascomycota</taxon>
        <taxon>Saccharomycotina</taxon>
        <taxon>Pichiomycetes</taxon>
        <taxon>Pichiales</taxon>
        <taxon>Pichiaceae</taxon>
        <taxon>Ambrosiozyma</taxon>
    </lineage>
</organism>
<dbReference type="InterPro" id="IPR033647">
    <property type="entry name" value="Aar2_N"/>
</dbReference>
<dbReference type="OrthoDB" id="3989964at2759"/>
<feature type="compositionally biased region" description="Low complexity" evidence="1">
    <location>
        <begin position="351"/>
        <end position="363"/>
    </location>
</feature>
<dbReference type="AlphaFoldDB" id="A0A9W6Z2C1"/>
<proteinExistence type="predicted"/>
<feature type="region of interest" description="Disordered" evidence="1">
    <location>
        <begin position="331"/>
        <end position="363"/>
    </location>
</feature>
<sequence>MISEPNTTTIIFKNDIPEFYDIGLDFLFFHRDIASPNNNLKGIKLISSGIHLIHLTNKVSNTRTGKFLNCFRGSLITIEFNPDVDADEDDIIRVESIFKADGSLVYADTSTDSVVDVSTQRYVEFVQENFAFMINHQSFEKNNGFWDKLWMKLLPDDDGDDDDSMIGASGAIISQINIQFLNGPKDETNDFTSLFSKTITSNDSSTLEMQKLKEAITEAKIKIQSQSQSQSQFESQSQRKQQFERDLQQPPPFNELHLTSLDTTNKKLSIRPTSDPTVMMNDYLDKSWLMAKLFKLEPFKSHNCNYKTATGTTTAKQEKAKSNFLLEFIGLNPNSNSNPNSRHRHKPRLRYNNNENYNYTNSS</sequence>
<evidence type="ECO:0000256" key="1">
    <source>
        <dbReference type="SAM" id="MobiDB-lite"/>
    </source>
</evidence>
<protein>
    <submittedName>
        <fullName evidence="3">Unnamed protein product</fullName>
    </submittedName>
</protein>